<keyword evidence="2" id="KW-1185">Reference proteome</keyword>
<dbReference type="STRING" id="1399860.A0A2C5YDK5"/>
<dbReference type="OrthoDB" id="4922476at2759"/>
<dbReference type="EMBL" id="NJET01000015">
    <property type="protein sequence ID" value="PHH65693.1"/>
    <property type="molecule type" value="Genomic_DNA"/>
</dbReference>
<dbReference type="Proteomes" id="UP000226192">
    <property type="component" value="Unassembled WGS sequence"/>
</dbReference>
<protein>
    <submittedName>
        <fullName evidence="1">Uncharacterized protein</fullName>
    </submittedName>
</protein>
<organism evidence="1 2">
    <name type="scientific">Ophiocordyceps australis</name>
    <dbReference type="NCBI Taxonomy" id="1399860"/>
    <lineage>
        <taxon>Eukaryota</taxon>
        <taxon>Fungi</taxon>
        <taxon>Dikarya</taxon>
        <taxon>Ascomycota</taxon>
        <taxon>Pezizomycotina</taxon>
        <taxon>Sordariomycetes</taxon>
        <taxon>Hypocreomycetidae</taxon>
        <taxon>Hypocreales</taxon>
        <taxon>Ophiocordycipitaceae</taxon>
        <taxon>Ophiocordyceps</taxon>
    </lineage>
</organism>
<name>A0A2C5YDK5_9HYPO</name>
<dbReference type="AlphaFoldDB" id="A0A2C5YDK5"/>
<evidence type="ECO:0000313" key="1">
    <source>
        <dbReference type="EMBL" id="PHH65693.1"/>
    </source>
</evidence>
<reference evidence="1 2" key="1">
    <citation type="submission" date="2017-06" db="EMBL/GenBank/DDBJ databases">
        <title>Ant-infecting Ophiocordyceps genomes reveal a high diversity of potential behavioral manipulation genes and a possible major role for enterotoxins.</title>
        <authorList>
            <person name="De Bekker C."/>
            <person name="Evans H.C."/>
            <person name="Brachmann A."/>
            <person name="Hughes D.P."/>
        </authorList>
    </citation>
    <scope>NUCLEOTIDE SEQUENCE [LARGE SCALE GENOMIC DNA]</scope>
    <source>
        <strain evidence="1 2">Map64</strain>
    </source>
</reference>
<comment type="caution">
    <text evidence="1">The sequence shown here is derived from an EMBL/GenBank/DDBJ whole genome shotgun (WGS) entry which is preliminary data.</text>
</comment>
<proteinExistence type="predicted"/>
<evidence type="ECO:0000313" key="2">
    <source>
        <dbReference type="Proteomes" id="UP000226192"/>
    </source>
</evidence>
<gene>
    <name evidence="1" type="ORF">CDD81_1779</name>
</gene>
<accession>A0A2C5YDK5</accession>
<sequence>MQNTPTEDEVAPRDVLTRVHQGSPCQDQRIPLAVLWTRKAIRNSPLAKHVSAANKRLYGPKHSTSKTATQDAIYPPLLGLKQLAATAMDSEPFSEWSQGLVDMTQNSLSILGEIIKTRTEHKAQLEKPKRRVWPQSIAVGDDAAGAMLHQAALASSRCTKSKVGPCYSPAYVKVMQEFGLAGVATNPVFLGTWWMSLMLQDYNDWRQDYVCMLGYTFYFEYNIDKLPRSKQSSASVMKQVRALWDMPNLAEDLRLRRLHMLCSFDFFDLKRRHEAAFSGHKTDGATAWVHANRDTWRDFKALDSGGYAHWLSFAPGDAGRDDMMLSGLVNDWVDLGPDLRYQECNQAVFALTRASLKMQDLLECYERTVWMLNASYATPRRHVGFLTSMAACMWQLCNHRQDVWRYYALGHQVCLAAQSRQLYKVANLAECYDRHLKPRDVPEARVLTIPRKDYTFNVDVNGVEHTGVVKLHATLCEGVELGLIPRSMVDFEIILPLLLRRLEIDANVFMRWMDARYCSHFADVVRSGHKSGFCRTYGQAIGALVMEQWWSGQFLAMGVGSLIDAQPDRIAQDRAH</sequence>